<sequence>MQSKKKTILAVAALVVIAAVLLLVWRAVTPKGEAGEKTITVQVLHKGGEERVFTLETGEAYLGAVLTAEGVVEDNQGPYGLYMLTVDGETVDEGAQEWWKLTKGGEMVNSSADSTPIADGDHFELTFTVGYDGLG</sequence>
<organism evidence="2 3">
    <name type="scientific">Flavonifractor plautii 1_3_50AFAA</name>
    <dbReference type="NCBI Taxonomy" id="742738"/>
    <lineage>
        <taxon>Bacteria</taxon>
        <taxon>Bacillati</taxon>
        <taxon>Bacillota</taxon>
        <taxon>Clostridia</taxon>
        <taxon>Eubacteriales</taxon>
        <taxon>Oscillospiraceae</taxon>
        <taxon>Flavonifractor</taxon>
    </lineage>
</organism>
<evidence type="ECO:0000313" key="3">
    <source>
        <dbReference type="Proteomes" id="UP000029585"/>
    </source>
</evidence>
<keyword evidence="3" id="KW-1185">Reference proteome</keyword>
<dbReference type="EMBL" id="ADLO01000054">
    <property type="protein sequence ID" value="KGF55848.1"/>
    <property type="molecule type" value="Genomic_DNA"/>
</dbReference>
<dbReference type="AlphaFoldDB" id="A0A096B8Y7"/>
<dbReference type="RefSeq" id="WP_007489847.1">
    <property type="nucleotide sequence ID" value="NZ_KN174162.1"/>
</dbReference>
<dbReference type="HOGENOM" id="CLU_134346_0_0_9"/>
<dbReference type="PATRIC" id="fig|742738.3.peg.1730"/>
<dbReference type="Proteomes" id="UP000029585">
    <property type="component" value="Unassembled WGS sequence"/>
</dbReference>
<dbReference type="Pfam" id="PF14478">
    <property type="entry name" value="DUF4430"/>
    <property type="match status" value="1"/>
</dbReference>
<dbReference type="eggNOG" id="ENOG50332Z1">
    <property type="taxonomic scope" value="Bacteria"/>
</dbReference>
<feature type="domain" description="Transcobalamin-like C-terminal" evidence="1">
    <location>
        <begin position="65"/>
        <end position="128"/>
    </location>
</feature>
<proteinExistence type="predicted"/>
<dbReference type="InterPro" id="IPR027954">
    <property type="entry name" value="Transcobalamin-like_C"/>
</dbReference>
<reference evidence="2 3" key="1">
    <citation type="submission" date="2011-08" db="EMBL/GenBank/DDBJ databases">
        <title>The Genome Sequence of Clostridium orbiscindens 1_3_50AFAA.</title>
        <authorList>
            <consortium name="The Broad Institute Genome Sequencing Platform"/>
            <person name="Earl A."/>
            <person name="Ward D."/>
            <person name="Feldgarden M."/>
            <person name="Gevers D."/>
            <person name="Daigneault M."/>
            <person name="Strauss J."/>
            <person name="Allen-Vercoe E."/>
            <person name="Young S.K."/>
            <person name="Zeng Q."/>
            <person name="Gargeya S."/>
            <person name="Fitzgerald M."/>
            <person name="Haas B."/>
            <person name="Abouelleil A."/>
            <person name="Alvarado L."/>
            <person name="Arachchi H.M."/>
            <person name="Berlin A."/>
            <person name="Brown A."/>
            <person name="Chapman S.B."/>
            <person name="Chen Z."/>
            <person name="Dunbar C."/>
            <person name="Freedman E."/>
            <person name="Gearin G."/>
            <person name="Gellesch M."/>
            <person name="Goldberg J."/>
            <person name="Griggs A."/>
            <person name="Gujja S."/>
            <person name="Heiman D."/>
            <person name="Howarth C."/>
            <person name="Larson L."/>
            <person name="Lui A."/>
            <person name="MacDonald P.J.P."/>
            <person name="Montmayeur A."/>
            <person name="Murphy C."/>
            <person name="Neiman D."/>
            <person name="Pearson M."/>
            <person name="Priest M."/>
            <person name="Roberts A."/>
            <person name="Saif S."/>
            <person name="Shea T."/>
            <person name="Shenoy N."/>
            <person name="Sisk P."/>
            <person name="Stolte C."/>
            <person name="Sykes S."/>
            <person name="Wortman J."/>
            <person name="Nusbaum C."/>
            <person name="Birren B."/>
        </authorList>
    </citation>
    <scope>NUCLEOTIDE SEQUENCE [LARGE SCALE GENOMIC DNA]</scope>
    <source>
        <strain evidence="2 3">1_3_50AFAA</strain>
    </source>
</reference>
<protein>
    <recommendedName>
        <fullName evidence="1">Transcobalamin-like C-terminal domain-containing protein</fullName>
    </recommendedName>
</protein>
<dbReference type="Gene3D" id="2.170.130.30">
    <property type="match status" value="1"/>
</dbReference>
<evidence type="ECO:0000259" key="1">
    <source>
        <dbReference type="Pfam" id="PF14478"/>
    </source>
</evidence>
<accession>A0A096B8Y7</accession>
<dbReference type="GeneID" id="63973606"/>
<evidence type="ECO:0000313" key="2">
    <source>
        <dbReference type="EMBL" id="KGF55848.1"/>
    </source>
</evidence>
<gene>
    <name evidence="2" type="ORF">HMPREF9460_01682</name>
</gene>
<name>A0A096B8Y7_FLAPL</name>
<comment type="caution">
    <text evidence="2">The sequence shown here is derived from an EMBL/GenBank/DDBJ whole genome shotgun (WGS) entry which is preliminary data.</text>
</comment>